<organism evidence="3 5">
    <name type="scientific">Streptomyces erythrochromogenes</name>
    <dbReference type="NCBI Taxonomy" id="285574"/>
    <lineage>
        <taxon>Bacteria</taxon>
        <taxon>Bacillati</taxon>
        <taxon>Actinomycetota</taxon>
        <taxon>Actinomycetes</taxon>
        <taxon>Kitasatosporales</taxon>
        <taxon>Streptomycetaceae</taxon>
        <taxon>Streptomyces</taxon>
    </lineage>
</organism>
<evidence type="ECO:0000313" key="3">
    <source>
        <dbReference type="EMBL" id="WUN77042.1"/>
    </source>
</evidence>
<dbReference type="Pfam" id="PF01609">
    <property type="entry name" value="DDE_Tnp_1"/>
    <property type="match status" value="1"/>
</dbReference>
<dbReference type="Pfam" id="PF13340">
    <property type="entry name" value="DUF4096"/>
    <property type="match status" value="1"/>
</dbReference>
<evidence type="ECO:0000313" key="4">
    <source>
        <dbReference type="EMBL" id="WUN83991.1"/>
    </source>
</evidence>
<evidence type="ECO:0000259" key="1">
    <source>
        <dbReference type="Pfam" id="PF01609"/>
    </source>
</evidence>
<keyword evidence="5" id="KW-1185">Reference proteome</keyword>
<dbReference type="InterPro" id="IPR002559">
    <property type="entry name" value="Transposase_11"/>
</dbReference>
<proteinExistence type="predicted"/>
<dbReference type="RefSeq" id="WP_328738222.1">
    <property type="nucleotide sequence ID" value="NZ_CP108036.1"/>
</dbReference>
<dbReference type="PANTHER" id="PTHR30007">
    <property type="entry name" value="PHP DOMAIN PROTEIN"/>
    <property type="match status" value="1"/>
</dbReference>
<gene>
    <name evidence="3" type="ORF">OHA91_00095</name>
    <name evidence="4" type="ORF">OHA91_39160</name>
</gene>
<dbReference type="InterPro" id="IPR025161">
    <property type="entry name" value="IS402-like_dom"/>
</dbReference>
<name>A0ABZ1Q3W5_9ACTN</name>
<evidence type="ECO:0000259" key="2">
    <source>
        <dbReference type="Pfam" id="PF13340"/>
    </source>
</evidence>
<evidence type="ECO:0000313" key="5">
    <source>
        <dbReference type="Proteomes" id="UP001432312"/>
    </source>
</evidence>
<dbReference type="NCBIfam" id="NF033580">
    <property type="entry name" value="transpos_IS5_3"/>
    <property type="match status" value="1"/>
</dbReference>
<sequence>MTDAEWAVVRTMLPVPAWMDGRGGRPESYCHRQMVDAVRYLVDNGIKWRAMPADLPPWDRVYAFFRRWRDNALIREFHDRLRERVREAEGRDAEPTAGIVDSQSVKGDAVVGAASRGFDGGKLVNGRKRHLVVDCLSLVLAVLVTPASVTDRNAACGMLPALRECFRRLRLIWADGAYTGDVLTEAAHRLGLRLDIVRRSDDSRGFTVLPRRWVVERTFAWLMRSRRLARDYERRSDTSEAFVLWSMTMVMSRRLARHATRRQQQRRNLAAAA</sequence>
<reference evidence="3" key="1">
    <citation type="submission" date="2022-10" db="EMBL/GenBank/DDBJ databases">
        <title>The complete genomes of actinobacterial strains from the NBC collection.</title>
        <authorList>
            <person name="Joergensen T.S."/>
            <person name="Alvarez Arevalo M."/>
            <person name="Sterndorff E.B."/>
            <person name="Faurdal D."/>
            <person name="Vuksanovic O."/>
            <person name="Mourched A.-S."/>
            <person name="Charusanti P."/>
            <person name="Shaw S."/>
            <person name="Blin K."/>
            <person name="Weber T."/>
        </authorList>
    </citation>
    <scope>NUCLEOTIDE SEQUENCE</scope>
    <source>
        <strain evidence="3">NBC_00303</strain>
    </source>
</reference>
<feature type="domain" description="Transposase IS4-like" evidence="1">
    <location>
        <begin position="94"/>
        <end position="248"/>
    </location>
</feature>
<accession>A0ABZ1Q3W5</accession>
<dbReference type="EMBL" id="CP108036">
    <property type="protein sequence ID" value="WUN83991.1"/>
    <property type="molecule type" value="Genomic_DNA"/>
</dbReference>
<dbReference type="EMBL" id="CP108036">
    <property type="protein sequence ID" value="WUN77042.1"/>
    <property type="molecule type" value="Genomic_DNA"/>
</dbReference>
<dbReference type="PANTHER" id="PTHR30007:SF0">
    <property type="entry name" value="TRANSPOSASE"/>
    <property type="match status" value="1"/>
</dbReference>
<protein>
    <submittedName>
        <fullName evidence="3">IS5 family transposase</fullName>
    </submittedName>
</protein>
<feature type="domain" description="Insertion element IS402-like" evidence="2">
    <location>
        <begin position="1"/>
        <end position="77"/>
    </location>
</feature>
<dbReference type="GeneID" id="95502204"/>
<dbReference type="Proteomes" id="UP001432312">
    <property type="component" value="Chromosome"/>
</dbReference>